<proteinExistence type="predicted"/>
<gene>
    <name evidence="2" type="ORF">PXEA_LOCUS9685</name>
</gene>
<feature type="region of interest" description="Disordered" evidence="1">
    <location>
        <begin position="254"/>
        <end position="279"/>
    </location>
</feature>
<evidence type="ECO:0000256" key="1">
    <source>
        <dbReference type="SAM" id="MobiDB-lite"/>
    </source>
</evidence>
<keyword evidence="3" id="KW-1185">Reference proteome</keyword>
<sequence>MAPRTNVTAWPRAVRAVRRHRHEGFMSSSSASSASSFTFSFSTSAAGHKGNAPALVQETWIDGPQALLPSLAICRAYSPLPLQPNNPSLPVETKQTNTIMLPSKTSKNRLPAIPGALVTSADVMLTIETSAATNDNVMIKSLPQYCISDLTNEQAEATTASDVPKREQQGAFGYIQFADSDRVLTQGSPEGRSLQLPHVHHHKFRNSTPLQHKPDSFILLSQASDESQRDCQHLADQCHEAGEALQTQLEHHPQQRNCQIPQPYGPFQKPKGPSRTRQTIPCSETTVASVHNSTEPPSSTSNPWAALNPSSFPLEQTGPFSLALVGKNLLFIFNTTRGYEE</sequence>
<name>A0A3S5AB01_9PLAT</name>
<dbReference type="Proteomes" id="UP000784294">
    <property type="component" value="Unassembled WGS sequence"/>
</dbReference>
<evidence type="ECO:0000313" key="2">
    <source>
        <dbReference type="EMBL" id="VEL16245.1"/>
    </source>
</evidence>
<evidence type="ECO:0000313" key="3">
    <source>
        <dbReference type="Proteomes" id="UP000784294"/>
    </source>
</evidence>
<comment type="caution">
    <text evidence="2">The sequence shown here is derived from an EMBL/GenBank/DDBJ whole genome shotgun (WGS) entry which is preliminary data.</text>
</comment>
<dbReference type="EMBL" id="CAAALY010027676">
    <property type="protein sequence ID" value="VEL16245.1"/>
    <property type="molecule type" value="Genomic_DNA"/>
</dbReference>
<dbReference type="AlphaFoldDB" id="A0A3S5AB01"/>
<protein>
    <submittedName>
        <fullName evidence="2">Uncharacterized protein</fullName>
    </submittedName>
</protein>
<reference evidence="2" key="1">
    <citation type="submission" date="2018-11" db="EMBL/GenBank/DDBJ databases">
        <authorList>
            <consortium name="Pathogen Informatics"/>
        </authorList>
    </citation>
    <scope>NUCLEOTIDE SEQUENCE</scope>
</reference>
<organism evidence="2 3">
    <name type="scientific">Protopolystoma xenopodis</name>
    <dbReference type="NCBI Taxonomy" id="117903"/>
    <lineage>
        <taxon>Eukaryota</taxon>
        <taxon>Metazoa</taxon>
        <taxon>Spiralia</taxon>
        <taxon>Lophotrochozoa</taxon>
        <taxon>Platyhelminthes</taxon>
        <taxon>Monogenea</taxon>
        <taxon>Polyopisthocotylea</taxon>
        <taxon>Polystomatidea</taxon>
        <taxon>Polystomatidae</taxon>
        <taxon>Protopolystoma</taxon>
    </lineage>
</organism>
<accession>A0A3S5AB01</accession>